<sequence>MTCRVLLYCLRLSVLRLHLVVVWWKDLACATFTRLQEVTPVTPENVTSISVNVVGSLGSCWLDYCCGFPCPYGKLETDHSSFW</sequence>
<dbReference type="EMBL" id="JBCEZU010000078">
    <property type="protein sequence ID" value="KAK9532976.1"/>
    <property type="molecule type" value="Genomic_DNA"/>
</dbReference>
<accession>A0AAW1FET7</accession>
<evidence type="ECO:0000256" key="1">
    <source>
        <dbReference type="SAM" id="SignalP"/>
    </source>
</evidence>
<organism evidence="2 3">
    <name type="scientific">Zoarces viviparus</name>
    <name type="common">Viviparous eelpout</name>
    <name type="synonym">Blennius viviparus</name>
    <dbReference type="NCBI Taxonomy" id="48416"/>
    <lineage>
        <taxon>Eukaryota</taxon>
        <taxon>Metazoa</taxon>
        <taxon>Chordata</taxon>
        <taxon>Craniata</taxon>
        <taxon>Vertebrata</taxon>
        <taxon>Euteleostomi</taxon>
        <taxon>Actinopterygii</taxon>
        <taxon>Neopterygii</taxon>
        <taxon>Teleostei</taxon>
        <taxon>Neoteleostei</taxon>
        <taxon>Acanthomorphata</taxon>
        <taxon>Eupercaria</taxon>
        <taxon>Perciformes</taxon>
        <taxon>Cottioidei</taxon>
        <taxon>Zoarcales</taxon>
        <taxon>Zoarcidae</taxon>
        <taxon>Zoarcinae</taxon>
        <taxon>Zoarces</taxon>
    </lineage>
</organism>
<keyword evidence="1" id="KW-0732">Signal</keyword>
<evidence type="ECO:0000313" key="2">
    <source>
        <dbReference type="EMBL" id="KAK9532976.1"/>
    </source>
</evidence>
<protein>
    <recommendedName>
        <fullName evidence="4">Secreted protein</fullName>
    </recommendedName>
</protein>
<comment type="caution">
    <text evidence="2">The sequence shown here is derived from an EMBL/GenBank/DDBJ whole genome shotgun (WGS) entry which is preliminary data.</text>
</comment>
<evidence type="ECO:0008006" key="4">
    <source>
        <dbReference type="Google" id="ProtNLM"/>
    </source>
</evidence>
<gene>
    <name evidence="2" type="ORF">VZT92_010333</name>
</gene>
<dbReference type="Proteomes" id="UP001488805">
    <property type="component" value="Unassembled WGS sequence"/>
</dbReference>
<reference evidence="2 3" key="1">
    <citation type="journal article" date="2024" name="Genome Biol. Evol.">
        <title>Chromosome-level genome assembly of the viviparous eelpout Zoarces viviparus.</title>
        <authorList>
            <person name="Fuhrmann N."/>
            <person name="Brasseur M.V."/>
            <person name="Bakowski C.E."/>
            <person name="Podsiadlowski L."/>
            <person name="Prost S."/>
            <person name="Krehenwinkel H."/>
            <person name="Mayer C."/>
        </authorList>
    </citation>
    <scope>NUCLEOTIDE SEQUENCE [LARGE SCALE GENOMIC DNA]</scope>
    <source>
        <strain evidence="2">NO-MEL_2022_Ind0_liver</strain>
    </source>
</reference>
<feature type="chain" id="PRO_5043945893" description="Secreted protein" evidence="1">
    <location>
        <begin position="31"/>
        <end position="83"/>
    </location>
</feature>
<proteinExistence type="predicted"/>
<evidence type="ECO:0000313" key="3">
    <source>
        <dbReference type="Proteomes" id="UP001488805"/>
    </source>
</evidence>
<keyword evidence="3" id="KW-1185">Reference proteome</keyword>
<dbReference type="AlphaFoldDB" id="A0AAW1FET7"/>
<feature type="signal peptide" evidence="1">
    <location>
        <begin position="1"/>
        <end position="30"/>
    </location>
</feature>
<name>A0AAW1FET7_ZOAVI</name>